<keyword evidence="6" id="KW-1185">Reference proteome</keyword>
<evidence type="ECO:0000313" key="6">
    <source>
        <dbReference type="Proteomes" id="UP000782554"/>
    </source>
</evidence>
<comment type="caution">
    <text evidence="5">The sequence shown here is derived from an EMBL/GenBank/DDBJ whole genome shotgun (WGS) entry which is preliminary data.</text>
</comment>
<dbReference type="NCBIfam" id="TIGR02595">
    <property type="entry name" value="PEP_CTERM"/>
    <property type="match status" value="1"/>
</dbReference>
<evidence type="ECO:0000256" key="2">
    <source>
        <dbReference type="SAM" id="Phobius"/>
    </source>
</evidence>
<proteinExistence type="predicted"/>
<keyword evidence="2" id="KW-1133">Transmembrane helix</keyword>
<evidence type="ECO:0000313" key="5">
    <source>
        <dbReference type="EMBL" id="MBX7502676.1"/>
    </source>
</evidence>
<feature type="domain" description="Ice-binding protein C-terminal" evidence="4">
    <location>
        <begin position="40"/>
        <end position="60"/>
    </location>
</feature>
<feature type="chain" id="PRO_5046739967" evidence="3">
    <location>
        <begin position="23"/>
        <end position="73"/>
    </location>
</feature>
<feature type="signal peptide" evidence="3">
    <location>
        <begin position="1"/>
        <end position="22"/>
    </location>
</feature>
<sequence length="73" mass="7336">MRLVNLALATASLLVAASSASAMTKPPREPGETAGSGGTAVPEPGSFAMMGTGLAGYGAAAALYRRRKRKQKG</sequence>
<dbReference type="Pfam" id="PF07589">
    <property type="entry name" value="PEP-CTERM"/>
    <property type="match status" value="1"/>
</dbReference>
<evidence type="ECO:0000256" key="3">
    <source>
        <dbReference type="SAM" id="SignalP"/>
    </source>
</evidence>
<keyword evidence="2" id="KW-0812">Transmembrane</keyword>
<feature type="transmembrane region" description="Helical" evidence="2">
    <location>
        <begin position="46"/>
        <end position="64"/>
    </location>
</feature>
<dbReference type="Proteomes" id="UP000782554">
    <property type="component" value="Unassembled WGS sequence"/>
</dbReference>
<reference evidence="5 6" key="1">
    <citation type="submission" date="2021-08" db="EMBL/GenBank/DDBJ databases">
        <title>Comparative Genomics Analysis of the Genus Qipengyuania Reveals Extensive Genetic Diversity and Metabolic Versatility, Including the Description of Fifteen Novel Species.</title>
        <authorList>
            <person name="Liu Y."/>
        </authorList>
    </citation>
    <scope>NUCLEOTIDE SEQUENCE [LARGE SCALE GENOMIC DNA]</scope>
    <source>
        <strain evidence="5 6">YG27</strain>
    </source>
</reference>
<evidence type="ECO:0000256" key="1">
    <source>
        <dbReference type="SAM" id="MobiDB-lite"/>
    </source>
</evidence>
<organism evidence="5 6">
    <name type="scientific">Qipengyuania mesophila</name>
    <dbReference type="NCBI Taxonomy" id="2867246"/>
    <lineage>
        <taxon>Bacteria</taxon>
        <taxon>Pseudomonadati</taxon>
        <taxon>Pseudomonadota</taxon>
        <taxon>Alphaproteobacteria</taxon>
        <taxon>Sphingomonadales</taxon>
        <taxon>Erythrobacteraceae</taxon>
        <taxon>Qipengyuania</taxon>
    </lineage>
</organism>
<accession>A0ABS7JYE0</accession>
<keyword evidence="3" id="KW-0732">Signal</keyword>
<dbReference type="InterPro" id="IPR013424">
    <property type="entry name" value="Ice-binding_C"/>
</dbReference>
<gene>
    <name evidence="5" type="ORF">K3181_14640</name>
</gene>
<evidence type="ECO:0000259" key="4">
    <source>
        <dbReference type="Pfam" id="PF07589"/>
    </source>
</evidence>
<name>A0ABS7JYE0_9SPHN</name>
<protein>
    <submittedName>
        <fullName evidence="5">PEP-CTERM sorting domain-containing protein</fullName>
    </submittedName>
</protein>
<dbReference type="RefSeq" id="WP_221603867.1">
    <property type="nucleotide sequence ID" value="NZ_JAIGNU010000004.1"/>
</dbReference>
<keyword evidence="2" id="KW-0472">Membrane</keyword>
<feature type="region of interest" description="Disordered" evidence="1">
    <location>
        <begin position="18"/>
        <end position="45"/>
    </location>
</feature>
<dbReference type="EMBL" id="JAIGNU010000004">
    <property type="protein sequence ID" value="MBX7502676.1"/>
    <property type="molecule type" value="Genomic_DNA"/>
</dbReference>